<evidence type="ECO:0000256" key="1">
    <source>
        <dbReference type="SAM" id="MobiDB-lite"/>
    </source>
</evidence>
<sequence length="275" mass="28978">MAGAFLYALRGGASGDFRQYFFPTPIRGGGFYNSPWVSKSSFGHDVGHSALTWNSDSSSHGSVVYGIGKNSDTKFQGYNESNNSWAELARPRTSHGAGVSLAAQTIGGANDTIYWLRGGGSSNFRRYRISANSWNAAASTPWSIGAGAGLAFCPNDRKFYATRGGETPHFAQYQPYAQDDDDSDGFGGGQSGAETPVDGAAVTCRMSGRGTYLLSYPAAAGRDATFAVHDATGRLLSGISTREGQVEWRPPSSGVHLVVVTGPGLHATGRLTAVR</sequence>
<organism evidence="2">
    <name type="scientific">candidate division WOR-3 bacterium</name>
    <dbReference type="NCBI Taxonomy" id="2052148"/>
    <lineage>
        <taxon>Bacteria</taxon>
        <taxon>Bacteria division WOR-3</taxon>
    </lineage>
</organism>
<proteinExistence type="predicted"/>
<reference evidence="2" key="1">
    <citation type="journal article" date="2020" name="mSystems">
        <title>Genome- and Community-Level Interaction Insights into Carbon Utilization and Element Cycling Functions of Hydrothermarchaeota in Hydrothermal Sediment.</title>
        <authorList>
            <person name="Zhou Z."/>
            <person name="Liu Y."/>
            <person name="Xu W."/>
            <person name="Pan J."/>
            <person name="Luo Z.H."/>
            <person name="Li M."/>
        </authorList>
    </citation>
    <scope>NUCLEOTIDE SEQUENCE [LARGE SCALE GENOMIC DNA]</scope>
    <source>
        <strain evidence="2">SpSt-1182</strain>
    </source>
</reference>
<evidence type="ECO:0008006" key="3">
    <source>
        <dbReference type="Google" id="ProtNLM"/>
    </source>
</evidence>
<dbReference type="AlphaFoldDB" id="A0A7V0T6R5"/>
<protein>
    <recommendedName>
        <fullName evidence="3">T9SS type A sorting domain-containing protein</fullName>
    </recommendedName>
</protein>
<comment type="caution">
    <text evidence="2">The sequence shown here is derived from an EMBL/GenBank/DDBJ whole genome shotgun (WGS) entry which is preliminary data.</text>
</comment>
<dbReference type="EMBL" id="DSBX01000231">
    <property type="protein sequence ID" value="HDQ99865.1"/>
    <property type="molecule type" value="Genomic_DNA"/>
</dbReference>
<accession>A0A7V0T6R5</accession>
<feature type="region of interest" description="Disordered" evidence="1">
    <location>
        <begin position="175"/>
        <end position="194"/>
    </location>
</feature>
<evidence type="ECO:0000313" key="2">
    <source>
        <dbReference type="EMBL" id="HDQ99865.1"/>
    </source>
</evidence>
<gene>
    <name evidence="2" type="ORF">ENN51_06245</name>
</gene>
<name>A0A7V0T6R5_UNCW3</name>
<dbReference type="Proteomes" id="UP000885672">
    <property type="component" value="Unassembled WGS sequence"/>
</dbReference>